<dbReference type="RefSeq" id="WP_013285660.1">
    <property type="nucleotide sequence ID" value="NZ_CBDRIO010000026.1"/>
</dbReference>
<dbReference type="NCBIfam" id="NF005559">
    <property type="entry name" value="PRK07231.1"/>
    <property type="match status" value="1"/>
</dbReference>
<evidence type="ECO:0000259" key="3">
    <source>
        <dbReference type="SMART" id="SM00822"/>
    </source>
</evidence>
<dbReference type="PANTHER" id="PTHR43639">
    <property type="entry name" value="OXIDOREDUCTASE, SHORT-CHAIN DEHYDROGENASE/REDUCTASE FAMILY (AFU_ORTHOLOGUE AFUA_5G02870)"/>
    <property type="match status" value="1"/>
</dbReference>
<reference evidence="5 7" key="3">
    <citation type="submission" date="2019-09" db="EMBL/GenBank/DDBJ databases">
        <title>High taxonomic diversity of Micromonospora strains isolated from Medicago sativa nodules in different geographical locations.</title>
        <authorList>
            <person name="Martinez-Hidalgo P."/>
            <person name="Flores-Felix J.D."/>
            <person name="Velazquez E."/>
            <person name="Brau L."/>
            <person name="Trujillo M.E."/>
            <person name="Martinez-Molina E."/>
        </authorList>
    </citation>
    <scope>NUCLEOTIDE SEQUENCE [LARGE SCALE GENOMIC DNA]</scope>
    <source>
        <strain evidence="5 7">ALFB5</strain>
    </source>
</reference>
<dbReference type="Pfam" id="PF13561">
    <property type="entry name" value="adh_short_C2"/>
    <property type="match status" value="1"/>
</dbReference>
<proteinExistence type="inferred from homology"/>
<organism evidence="4 6">
    <name type="scientific">Micromonospora aurantiaca</name>
    <name type="common">nom. illeg.</name>
    <dbReference type="NCBI Taxonomy" id="47850"/>
    <lineage>
        <taxon>Bacteria</taxon>
        <taxon>Bacillati</taxon>
        <taxon>Actinomycetota</taxon>
        <taxon>Actinomycetes</taxon>
        <taxon>Micromonosporales</taxon>
        <taxon>Micromonosporaceae</taxon>
        <taxon>Micromonospora</taxon>
    </lineage>
</organism>
<feature type="domain" description="Ketoreductase" evidence="3">
    <location>
        <begin position="7"/>
        <end position="186"/>
    </location>
</feature>
<dbReference type="FunFam" id="3.40.50.720:FF:000084">
    <property type="entry name" value="Short-chain dehydrogenase reductase"/>
    <property type="match status" value="1"/>
</dbReference>
<sequence>MNRLEGRVALVTGSTSGIGRAIAAGYAAEGATVVVHGRDKERADAVVERISAAGGRAEAVLADLSRPGEAGRLVRAVLDSHGGVDVVVNNAGVMSMGTAGQVTEENVDEVLAINFKAPLFVTRAALPSLVERGGSVVNVTTAGAHRGSPGGAVYAAAKAALHMLTVSWAAEFAPQGVRVNELIPGATRTPMMEPLLQAPEVQAMLAQRIPIGRVAEPEDLVGAAVFLASAEASYVTGAVLAVDGGFLAG</sequence>
<keyword evidence="7" id="KW-1185">Reference proteome</keyword>
<dbReference type="EMBL" id="WAAR01000070">
    <property type="protein sequence ID" value="KAB1111329.1"/>
    <property type="molecule type" value="Genomic_DNA"/>
</dbReference>
<dbReference type="EC" id="1.1.1.47" evidence="5"/>
<dbReference type="GO" id="GO:0047936">
    <property type="term" value="F:glucose 1-dehydrogenase [NAD(P)+] activity"/>
    <property type="evidence" value="ECO:0007669"/>
    <property type="project" value="UniProtKB-EC"/>
</dbReference>
<accession>A0A1C6SJ54</accession>
<dbReference type="InterPro" id="IPR002347">
    <property type="entry name" value="SDR_fam"/>
</dbReference>
<gene>
    <name evidence="4" type="ORF">DVH21_20355</name>
    <name evidence="5" type="ORF">F6X54_16715</name>
</gene>
<dbReference type="SMART" id="SM00822">
    <property type="entry name" value="PKS_KR"/>
    <property type="match status" value="1"/>
</dbReference>
<evidence type="ECO:0000313" key="4">
    <source>
        <dbReference type="EMBL" id="AXH92081.1"/>
    </source>
</evidence>
<dbReference type="Proteomes" id="UP000253958">
    <property type="component" value="Chromosome"/>
</dbReference>
<dbReference type="SUPFAM" id="SSF51735">
    <property type="entry name" value="NAD(P)-binding Rossmann-fold domains"/>
    <property type="match status" value="1"/>
</dbReference>
<dbReference type="InterPro" id="IPR057326">
    <property type="entry name" value="KR_dom"/>
</dbReference>
<reference evidence="4 6" key="2">
    <citation type="submission" date="2018-08" db="EMBL/GenBank/DDBJ databases">
        <title>Streptomyces kandeliansis sp. nov., an endophytic bacterium isolated from mangrove plant.</title>
        <authorList>
            <person name="Wang R."/>
        </authorList>
    </citation>
    <scope>NUCLEOTIDE SEQUENCE [LARGE SCALE GENOMIC DNA]</scope>
    <source>
        <strain evidence="4">110B</strain>
        <strain evidence="6">H14(2018)</strain>
    </source>
</reference>
<protein>
    <submittedName>
        <fullName evidence="5">Glucose 1-dehydrogenase</fullName>
        <ecNumber evidence="5">1.1.1.47</ecNumber>
    </submittedName>
    <submittedName>
        <fullName evidence="4">SDR family oxidoreductase</fullName>
    </submittedName>
</protein>
<evidence type="ECO:0000256" key="2">
    <source>
        <dbReference type="ARBA" id="ARBA00023002"/>
    </source>
</evidence>
<evidence type="ECO:0000256" key="1">
    <source>
        <dbReference type="ARBA" id="ARBA00006484"/>
    </source>
</evidence>
<comment type="similarity">
    <text evidence="1">Belongs to the short-chain dehydrogenases/reductases (SDR) family.</text>
</comment>
<dbReference type="Gene3D" id="3.40.50.720">
    <property type="entry name" value="NAD(P)-binding Rossmann-like Domain"/>
    <property type="match status" value="1"/>
</dbReference>
<dbReference type="PRINTS" id="PR00080">
    <property type="entry name" value="SDRFAMILY"/>
</dbReference>
<evidence type="ECO:0000313" key="7">
    <source>
        <dbReference type="Proteomes" id="UP000471364"/>
    </source>
</evidence>
<dbReference type="InterPro" id="IPR036291">
    <property type="entry name" value="NAD(P)-bd_dom_sf"/>
</dbReference>
<name>A0A1C6SJ54_9ACTN</name>
<dbReference type="CDD" id="cd05233">
    <property type="entry name" value="SDR_c"/>
    <property type="match status" value="1"/>
</dbReference>
<dbReference type="Proteomes" id="UP000471364">
    <property type="component" value="Unassembled WGS sequence"/>
</dbReference>
<evidence type="ECO:0000313" key="6">
    <source>
        <dbReference type="Proteomes" id="UP000253958"/>
    </source>
</evidence>
<dbReference type="AlphaFoldDB" id="A0A1C6SJ54"/>
<dbReference type="PRINTS" id="PR00081">
    <property type="entry name" value="GDHRDH"/>
</dbReference>
<dbReference type="OMA" id="NDWIQRT"/>
<reference evidence="4 6" key="1">
    <citation type="submission" date="2018-07" db="EMBL/GenBank/DDBJ databases">
        <authorList>
            <person name="Ye Y."/>
        </authorList>
    </citation>
    <scope>NUCLEOTIDE SEQUENCE [LARGE SCALE GENOMIC DNA]</scope>
    <source>
        <strain evidence="4">110B</strain>
        <strain evidence="6">H14(2018)</strain>
    </source>
</reference>
<dbReference type="PANTHER" id="PTHR43639:SF1">
    <property type="entry name" value="SHORT-CHAIN DEHYDROGENASE_REDUCTASE FAMILY PROTEIN"/>
    <property type="match status" value="1"/>
</dbReference>
<keyword evidence="2 5" id="KW-0560">Oxidoreductase</keyword>
<evidence type="ECO:0000313" key="5">
    <source>
        <dbReference type="EMBL" id="KAB1111329.1"/>
    </source>
</evidence>
<dbReference type="EMBL" id="CP031263">
    <property type="protein sequence ID" value="AXH92081.1"/>
    <property type="molecule type" value="Genomic_DNA"/>
</dbReference>